<name>A0A382TJ78_9ZZZZ</name>
<proteinExistence type="predicted"/>
<sequence length="89" mass="10405">MISEMNRREGAKIHDEILYWMIKETGNIGITSTGLKRLNILPRSIWVNSTKRLLEKGFILREKEYITHGKNTGKLVNRYFAKLEKNKNG</sequence>
<reference evidence="1" key="1">
    <citation type="submission" date="2018-05" db="EMBL/GenBank/DDBJ databases">
        <authorList>
            <person name="Lanie J.A."/>
            <person name="Ng W.-L."/>
            <person name="Kazmierczak K.M."/>
            <person name="Andrzejewski T.M."/>
            <person name="Davidsen T.M."/>
            <person name="Wayne K.J."/>
            <person name="Tettelin H."/>
            <person name="Glass J.I."/>
            <person name="Rusch D."/>
            <person name="Podicherti R."/>
            <person name="Tsui H.-C.T."/>
            <person name="Winkler M.E."/>
        </authorList>
    </citation>
    <scope>NUCLEOTIDE SEQUENCE</scope>
</reference>
<organism evidence="1">
    <name type="scientific">marine metagenome</name>
    <dbReference type="NCBI Taxonomy" id="408172"/>
    <lineage>
        <taxon>unclassified sequences</taxon>
        <taxon>metagenomes</taxon>
        <taxon>ecological metagenomes</taxon>
    </lineage>
</organism>
<dbReference type="EMBL" id="UINC01136831">
    <property type="protein sequence ID" value="SVD21832.1"/>
    <property type="molecule type" value="Genomic_DNA"/>
</dbReference>
<protein>
    <recommendedName>
        <fullName evidence="2">ArnR1-like winged helix-turn-helix domain-containing protein</fullName>
    </recommendedName>
</protein>
<evidence type="ECO:0000313" key="1">
    <source>
        <dbReference type="EMBL" id="SVD21832.1"/>
    </source>
</evidence>
<accession>A0A382TJ78</accession>
<dbReference type="AlphaFoldDB" id="A0A382TJ78"/>
<evidence type="ECO:0008006" key="2">
    <source>
        <dbReference type="Google" id="ProtNLM"/>
    </source>
</evidence>
<gene>
    <name evidence="1" type="ORF">METZ01_LOCUS374686</name>
</gene>